<dbReference type="RefSeq" id="WP_141962352.1">
    <property type="nucleotide sequence ID" value="NZ_VFOZ01000002.1"/>
</dbReference>
<dbReference type="Gene3D" id="2.170.150.40">
    <property type="entry name" value="Domain of unknown function (DUF427)"/>
    <property type="match status" value="2"/>
</dbReference>
<dbReference type="Proteomes" id="UP000316096">
    <property type="component" value="Unassembled WGS sequence"/>
</dbReference>
<dbReference type="AlphaFoldDB" id="A0A543BZP0"/>
<evidence type="ECO:0000259" key="1">
    <source>
        <dbReference type="Pfam" id="PF04248"/>
    </source>
</evidence>
<dbReference type="InterPro" id="IPR007361">
    <property type="entry name" value="DUF427"/>
</dbReference>
<organism evidence="2 3">
    <name type="scientific">Actinoallomurus bryophytorum</name>
    <dbReference type="NCBI Taxonomy" id="1490222"/>
    <lineage>
        <taxon>Bacteria</taxon>
        <taxon>Bacillati</taxon>
        <taxon>Actinomycetota</taxon>
        <taxon>Actinomycetes</taxon>
        <taxon>Streptosporangiales</taxon>
        <taxon>Thermomonosporaceae</taxon>
        <taxon>Actinoallomurus</taxon>
    </lineage>
</organism>
<dbReference type="InterPro" id="IPR038694">
    <property type="entry name" value="DUF427_sf"/>
</dbReference>
<dbReference type="Pfam" id="PF04248">
    <property type="entry name" value="NTP_transf_9"/>
    <property type="match status" value="2"/>
</dbReference>
<evidence type="ECO:0000313" key="3">
    <source>
        <dbReference type="Proteomes" id="UP000316096"/>
    </source>
</evidence>
<comment type="caution">
    <text evidence="2">The sequence shown here is derived from an EMBL/GenBank/DDBJ whole genome shotgun (WGS) entry which is preliminary data.</text>
</comment>
<reference evidence="2 3" key="1">
    <citation type="submission" date="2019-06" db="EMBL/GenBank/DDBJ databases">
        <title>Sequencing the genomes of 1000 actinobacteria strains.</title>
        <authorList>
            <person name="Klenk H.-P."/>
        </authorList>
    </citation>
    <scope>NUCLEOTIDE SEQUENCE [LARGE SCALE GENOMIC DNA]</scope>
    <source>
        <strain evidence="2 3">DSM 102200</strain>
    </source>
</reference>
<proteinExistence type="predicted"/>
<dbReference type="PANTHER" id="PTHR34310:SF9">
    <property type="entry name" value="BLR5716 PROTEIN"/>
    <property type="match status" value="1"/>
</dbReference>
<feature type="domain" description="DUF427" evidence="1">
    <location>
        <begin position="38"/>
        <end position="129"/>
    </location>
</feature>
<evidence type="ECO:0000313" key="2">
    <source>
        <dbReference type="EMBL" id="TQL90304.1"/>
    </source>
</evidence>
<gene>
    <name evidence="2" type="ORF">FB559_7606</name>
</gene>
<keyword evidence="3" id="KW-1185">Reference proteome</keyword>
<sequence length="289" mass="32374">MGLSWQQGPISPRSIGRFLTPEPLPQRLLFAEPLRRRMQVRFGGQWIADSEDVLLLHEPGRYPVAYFPLGDIAPGVLESTEHVTEHKDLGKTAWYAVRAGADLAQRGAWRHTDLPGHAGELGERVAFAWRAMEAFYEEDERIFGHAADNYHRIDIRATSRRLVVYSADRIVADTRSPVALYESGFAPRWYVPRADVDESALTPAKGQTFCPYKGVCDYYDIGDSGRAAWSYPNAYPESARVSGMVSFEPDRISVLLDGERLKLAPGQTVIPHGVDRGLDVEEIHGRPRS</sequence>
<dbReference type="EMBL" id="VFOZ01000002">
    <property type="protein sequence ID" value="TQL90304.1"/>
    <property type="molecule type" value="Genomic_DNA"/>
</dbReference>
<dbReference type="OrthoDB" id="285364at2"/>
<accession>A0A543BZP0</accession>
<dbReference type="PANTHER" id="PTHR34310">
    <property type="entry name" value="DUF427 DOMAIN PROTEIN (AFU_ORTHOLOGUE AFUA_3G02220)"/>
    <property type="match status" value="1"/>
</dbReference>
<protein>
    <submittedName>
        <fullName evidence="2">Uncharacterized protein (DUF427 family)</fullName>
    </submittedName>
</protein>
<name>A0A543BZP0_9ACTN</name>
<feature type="domain" description="DUF427" evidence="1">
    <location>
        <begin position="164"/>
        <end position="249"/>
    </location>
</feature>